<sequence length="346" mass="36746">MNEDVLVYGAYGHTGRFVVAELLRRGFSPVLSGRDPAALKDLGSQHPGLDVRPAAVDDDRALDAAMRGVAAVVNCAGPFLDTAVPVAKTAIEAGAHYLDISAEQAAAQQIYDSHDRRAQHAGVAAVPAMAFYGGLADLLATAAAADWDAMDEIVVAIGIDRWWPTIGTRNTGRRNTATRLVVEGGQLVPAPTTAPVRDWEFPEPLGRRTVIGAPFTEVISVARHLNVSSVRTYLASDALDDIHDSGTPAPQAIDETGRSAQRFVVDVTVCRGRAQRRISAGGRDIYAVTAPLVVEAVQRLLDGRAVIRGAAAPGETFDARDFLEALTPDHLTLSTRDVDVECARTG</sequence>
<gene>
    <name evidence="2" type="ORF">CLV30_102211</name>
</gene>
<dbReference type="RefSeq" id="WP_106535827.1">
    <property type="nucleotide sequence ID" value="NZ_ML142898.1"/>
</dbReference>
<keyword evidence="3" id="KW-1185">Reference proteome</keyword>
<protein>
    <submittedName>
        <fullName evidence="2">Saccharopine dehydrogenase-like protein</fullName>
    </submittedName>
</protein>
<dbReference type="PANTHER" id="PTHR43781">
    <property type="entry name" value="SACCHAROPINE DEHYDROGENASE"/>
    <property type="match status" value="1"/>
</dbReference>
<feature type="domain" description="Saccharopine dehydrogenase NADP binding" evidence="1">
    <location>
        <begin position="5"/>
        <end position="126"/>
    </location>
</feature>
<accession>A0A2P8EBI8</accession>
<reference evidence="2 3" key="1">
    <citation type="submission" date="2018-03" db="EMBL/GenBank/DDBJ databases">
        <title>Genomic Encyclopedia of Archaeal and Bacterial Type Strains, Phase II (KMG-II): from individual species to whole genera.</title>
        <authorList>
            <person name="Goeker M."/>
        </authorList>
    </citation>
    <scope>NUCLEOTIDE SEQUENCE [LARGE SCALE GENOMIC DNA]</scope>
    <source>
        <strain evidence="2 3">DSM 45211</strain>
    </source>
</reference>
<dbReference type="Gene3D" id="3.40.50.720">
    <property type="entry name" value="NAD(P)-binding Rossmann-like Domain"/>
    <property type="match status" value="1"/>
</dbReference>
<dbReference type="PANTHER" id="PTHR43781:SF1">
    <property type="entry name" value="SACCHAROPINE DEHYDROGENASE"/>
    <property type="match status" value="1"/>
</dbReference>
<dbReference type="AlphaFoldDB" id="A0A2P8EBI8"/>
<dbReference type="SUPFAM" id="SSF51735">
    <property type="entry name" value="NAD(P)-binding Rossmann-fold domains"/>
    <property type="match status" value="1"/>
</dbReference>
<dbReference type="Proteomes" id="UP000243528">
    <property type="component" value="Unassembled WGS sequence"/>
</dbReference>
<dbReference type="InterPro" id="IPR036291">
    <property type="entry name" value="NAD(P)-bd_dom_sf"/>
</dbReference>
<organism evidence="2 3">
    <name type="scientific">Haloactinopolyspora alba</name>
    <dbReference type="NCBI Taxonomy" id="648780"/>
    <lineage>
        <taxon>Bacteria</taxon>
        <taxon>Bacillati</taxon>
        <taxon>Actinomycetota</taxon>
        <taxon>Actinomycetes</taxon>
        <taxon>Jiangellales</taxon>
        <taxon>Jiangellaceae</taxon>
        <taxon>Haloactinopolyspora</taxon>
    </lineage>
</organism>
<proteinExistence type="predicted"/>
<name>A0A2P8EBI8_9ACTN</name>
<dbReference type="Pfam" id="PF03435">
    <property type="entry name" value="Sacchrp_dh_NADP"/>
    <property type="match status" value="1"/>
</dbReference>
<comment type="caution">
    <text evidence="2">The sequence shown here is derived from an EMBL/GenBank/DDBJ whole genome shotgun (WGS) entry which is preliminary data.</text>
</comment>
<evidence type="ECO:0000313" key="2">
    <source>
        <dbReference type="EMBL" id="PSL06822.1"/>
    </source>
</evidence>
<dbReference type="InterPro" id="IPR005097">
    <property type="entry name" value="Sacchrp_dh_NADP-bd"/>
</dbReference>
<evidence type="ECO:0000259" key="1">
    <source>
        <dbReference type="Pfam" id="PF03435"/>
    </source>
</evidence>
<evidence type="ECO:0000313" key="3">
    <source>
        <dbReference type="Proteomes" id="UP000243528"/>
    </source>
</evidence>
<dbReference type="EMBL" id="PYGE01000002">
    <property type="protein sequence ID" value="PSL06822.1"/>
    <property type="molecule type" value="Genomic_DNA"/>
</dbReference>
<dbReference type="OrthoDB" id="4420885at2"/>